<keyword evidence="1" id="KW-0472">Membrane</keyword>
<evidence type="ECO:0000313" key="3">
    <source>
        <dbReference type="Proteomes" id="UP001469553"/>
    </source>
</evidence>
<reference evidence="2 3" key="1">
    <citation type="submission" date="2021-06" db="EMBL/GenBank/DDBJ databases">
        <authorList>
            <person name="Palmer J.M."/>
        </authorList>
    </citation>
    <scope>NUCLEOTIDE SEQUENCE [LARGE SCALE GENOMIC DNA]</scope>
    <source>
        <strain evidence="2 3">AS_MEX2019</strain>
        <tissue evidence="2">Muscle</tissue>
    </source>
</reference>
<sequence>MRTWAWNMDRVKPDLGLRSPFPPPREYDKFNLPVKPMPEPQSATSGDCCFYTLEDAKKGGALCMPEQGSYPASLPGETAACFSHHYIRALSSMDGTKGEHRQAEQAASLFGTSELESQRISAEQKKKRSHLCKIITGIVLLCLLLILLAVLISVRNGGRSTGKL</sequence>
<accession>A0ABV0YS99</accession>
<dbReference type="EMBL" id="JAHRIP010040544">
    <property type="protein sequence ID" value="MEQ2296729.1"/>
    <property type="molecule type" value="Genomic_DNA"/>
</dbReference>
<comment type="caution">
    <text evidence="2">The sequence shown here is derived from an EMBL/GenBank/DDBJ whole genome shotgun (WGS) entry which is preliminary data.</text>
</comment>
<protein>
    <submittedName>
        <fullName evidence="2">Uncharacterized protein</fullName>
    </submittedName>
</protein>
<evidence type="ECO:0000313" key="2">
    <source>
        <dbReference type="EMBL" id="MEQ2296729.1"/>
    </source>
</evidence>
<feature type="transmembrane region" description="Helical" evidence="1">
    <location>
        <begin position="134"/>
        <end position="154"/>
    </location>
</feature>
<name>A0ABV0YS99_9TELE</name>
<keyword evidence="1" id="KW-0812">Transmembrane</keyword>
<organism evidence="2 3">
    <name type="scientific">Ameca splendens</name>
    <dbReference type="NCBI Taxonomy" id="208324"/>
    <lineage>
        <taxon>Eukaryota</taxon>
        <taxon>Metazoa</taxon>
        <taxon>Chordata</taxon>
        <taxon>Craniata</taxon>
        <taxon>Vertebrata</taxon>
        <taxon>Euteleostomi</taxon>
        <taxon>Actinopterygii</taxon>
        <taxon>Neopterygii</taxon>
        <taxon>Teleostei</taxon>
        <taxon>Neoteleostei</taxon>
        <taxon>Acanthomorphata</taxon>
        <taxon>Ovalentaria</taxon>
        <taxon>Atherinomorphae</taxon>
        <taxon>Cyprinodontiformes</taxon>
        <taxon>Goodeidae</taxon>
        <taxon>Ameca</taxon>
    </lineage>
</organism>
<proteinExistence type="predicted"/>
<keyword evidence="3" id="KW-1185">Reference proteome</keyword>
<keyword evidence="1" id="KW-1133">Transmembrane helix</keyword>
<dbReference type="Proteomes" id="UP001469553">
    <property type="component" value="Unassembled WGS sequence"/>
</dbReference>
<evidence type="ECO:0000256" key="1">
    <source>
        <dbReference type="SAM" id="Phobius"/>
    </source>
</evidence>
<gene>
    <name evidence="2" type="ORF">AMECASPLE_027538</name>
</gene>